<dbReference type="SMART" id="SM00320">
    <property type="entry name" value="WD40"/>
    <property type="match status" value="5"/>
</dbReference>
<dbReference type="PANTHER" id="PTHR19848">
    <property type="entry name" value="WD40 REPEAT PROTEIN"/>
    <property type="match status" value="1"/>
</dbReference>
<dbReference type="PANTHER" id="PTHR19848:SF8">
    <property type="entry name" value="F-BOX AND WD REPEAT DOMAIN CONTAINING 7"/>
    <property type="match status" value="1"/>
</dbReference>
<evidence type="ECO:0000313" key="4">
    <source>
        <dbReference type="EMBL" id="KAG6377967.1"/>
    </source>
</evidence>
<dbReference type="InterPro" id="IPR015943">
    <property type="entry name" value="WD40/YVTN_repeat-like_dom_sf"/>
</dbReference>
<accession>A0A8I2YUL7</accession>
<dbReference type="EMBL" id="JAGFBS010000008">
    <property type="protein sequence ID" value="KAG6377967.1"/>
    <property type="molecule type" value="Genomic_DNA"/>
</dbReference>
<proteinExistence type="predicted"/>
<feature type="repeat" description="WD" evidence="3">
    <location>
        <begin position="135"/>
        <end position="177"/>
    </location>
</feature>
<evidence type="ECO:0000256" key="2">
    <source>
        <dbReference type="ARBA" id="ARBA00022737"/>
    </source>
</evidence>
<evidence type="ECO:0000256" key="3">
    <source>
        <dbReference type="PROSITE-ProRule" id="PRU00221"/>
    </source>
</evidence>
<evidence type="ECO:0000313" key="5">
    <source>
        <dbReference type="Proteomes" id="UP000683000"/>
    </source>
</evidence>
<dbReference type="PROSITE" id="PS50294">
    <property type="entry name" value="WD_REPEATS_REGION"/>
    <property type="match status" value="1"/>
</dbReference>
<dbReference type="InterPro" id="IPR036322">
    <property type="entry name" value="WD40_repeat_dom_sf"/>
</dbReference>
<feature type="repeat" description="WD" evidence="3">
    <location>
        <begin position="5"/>
        <end position="46"/>
    </location>
</feature>
<dbReference type="AlphaFoldDB" id="A0A8I2YUL7"/>
<evidence type="ECO:0000256" key="1">
    <source>
        <dbReference type="ARBA" id="ARBA00022574"/>
    </source>
</evidence>
<dbReference type="PROSITE" id="PS50082">
    <property type="entry name" value="WD_REPEATS_2"/>
    <property type="match status" value="4"/>
</dbReference>
<comment type="caution">
    <text evidence="4">The sequence shown here is derived from an EMBL/GenBank/DDBJ whole genome shotgun (WGS) entry which is preliminary data.</text>
</comment>
<feature type="repeat" description="WD" evidence="3">
    <location>
        <begin position="177"/>
        <end position="212"/>
    </location>
</feature>
<dbReference type="Pfam" id="PF00400">
    <property type="entry name" value="WD40"/>
    <property type="match status" value="5"/>
</dbReference>
<keyword evidence="5" id="KW-1185">Reference proteome</keyword>
<keyword evidence="1 3" id="KW-0853">WD repeat</keyword>
<dbReference type="InterPro" id="IPR001680">
    <property type="entry name" value="WD40_rpt"/>
</dbReference>
<dbReference type="SUPFAM" id="SSF50978">
    <property type="entry name" value="WD40 repeat-like"/>
    <property type="match status" value="1"/>
</dbReference>
<name>A0A8I2YUL7_9AGAM</name>
<organism evidence="4 5">
    <name type="scientific">Boletus reticuloceps</name>
    <dbReference type="NCBI Taxonomy" id="495285"/>
    <lineage>
        <taxon>Eukaryota</taxon>
        <taxon>Fungi</taxon>
        <taxon>Dikarya</taxon>
        <taxon>Basidiomycota</taxon>
        <taxon>Agaricomycotina</taxon>
        <taxon>Agaricomycetes</taxon>
        <taxon>Agaricomycetidae</taxon>
        <taxon>Boletales</taxon>
        <taxon>Boletineae</taxon>
        <taxon>Boletaceae</taxon>
        <taxon>Boletoideae</taxon>
        <taxon>Boletus</taxon>
    </lineage>
</organism>
<keyword evidence="2" id="KW-0677">Repeat</keyword>
<sequence>MVESIEAHAEKITALDVSLDVSKIATGSRDGTMIIWCLETGRRIAGPLKQDRSVLSVRFSPAGDRLASAVSDYSIHVWSICNDACLSATRVPTTDPACSLAWSSDGYHLFAGCHRGSILCFDVSGLAQVVAKWNGRPHFDSVSTLCLSNNGKFIISASSSECSVKIWDVHTRSEITSLQHDSEVLDAEISSDDCHLVSGTKEGRIYIWNLRNLLPTSYFFHSLTACMIPSFHADSHPILTEIDNEAYVSWKKGELVSTEDILSSEIERSSTPSHYQLANRALVRARLQQWDGALDDAQASLSITPSLVARLAKSIAQSGQNRHDSGIEALMMYLKAVIKGRKTSST</sequence>
<feature type="repeat" description="WD" evidence="3">
    <location>
        <begin position="47"/>
        <end position="88"/>
    </location>
</feature>
<gene>
    <name evidence="4" type="ORF">JVT61DRAFT_14762</name>
</gene>
<dbReference type="Proteomes" id="UP000683000">
    <property type="component" value="Unassembled WGS sequence"/>
</dbReference>
<dbReference type="OrthoDB" id="2423701at2759"/>
<protein>
    <submittedName>
        <fullName evidence="4">WD40-repeat-containing domain protein</fullName>
    </submittedName>
</protein>
<dbReference type="Gene3D" id="2.130.10.10">
    <property type="entry name" value="YVTN repeat-like/Quinoprotein amine dehydrogenase"/>
    <property type="match status" value="2"/>
</dbReference>
<reference evidence="4" key="1">
    <citation type="submission" date="2021-03" db="EMBL/GenBank/DDBJ databases">
        <title>Evolutionary innovations through gain and loss of genes in the ectomycorrhizal Boletales.</title>
        <authorList>
            <person name="Wu G."/>
            <person name="Miyauchi S."/>
            <person name="Morin E."/>
            <person name="Yang Z.-L."/>
            <person name="Xu J."/>
            <person name="Martin F.M."/>
        </authorList>
    </citation>
    <scope>NUCLEOTIDE SEQUENCE</scope>
    <source>
        <strain evidence="4">BR01</strain>
    </source>
</reference>